<dbReference type="PANTHER" id="PTHR44899:SF3">
    <property type="entry name" value="SERINE_THREONINE-PROTEIN KINASE NEK1"/>
    <property type="match status" value="1"/>
</dbReference>
<dbReference type="EC" id="2.7.11.1" evidence="1"/>
<dbReference type="Proteomes" id="UP000039865">
    <property type="component" value="Unassembled WGS sequence"/>
</dbReference>
<evidence type="ECO:0000256" key="6">
    <source>
        <dbReference type="ARBA" id="ARBA00022840"/>
    </source>
</evidence>
<evidence type="ECO:0000259" key="10">
    <source>
        <dbReference type="PROSITE" id="PS50011"/>
    </source>
</evidence>
<dbReference type="PROSITE" id="PS50011">
    <property type="entry name" value="PROTEIN_KINASE_DOM"/>
    <property type="match status" value="1"/>
</dbReference>
<evidence type="ECO:0000313" key="11">
    <source>
        <dbReference type="EMBL" id="CDW76156.1"/>
    </source>
</evidence>
<dbReference type="InterPro" id="IPR008271">
    <property type="entry name" value="Ser/Thr_kinase_AS"/>
</dbReference>
<dbReference type="GO" id="GO:0004674">
    <property type="term" value="F:protein serine/threonine kinase activity"/>
    <property type="evidence" value="ECO:0007669"/>
    <property type="project" value="UniProtKB-KW"/>
</dbReference>
<evidence type="ECO:0000256" key="5">
    <source>
        <dbReference type="ARBA" id="ARBA00022777"/>
    </source>
</evidence>
<keyword evidence="6" id="KW-0067">ATP-binding</keyword>
<evidence type="ECO:0000256" key="1">
    <source>
        <dbReference type="ARBA" id="ARBA00012513"/>
    </source>
</evidence>
<dbReference type="OMA" id="YENSEYC"/>
<dbReference type="PROSITE" id="PS00108">
    <property type="entry name" value="PROTEIN_KINASE_ST"/>
    <property type="match status" value="1"/>
</dbReference>
<gene>
    <name evidence="11" type="primary">Contig11913.g12747</name>
    <name evidence="11" type="ORF">STYLEM_5154</name>
</gene>
<dbReference type="GO" id="GO:0005524">
    <property type="term" value="F:ATP binding"/>
    <property type="evidence" value="ECO:0007669"/>
    <property type="project" value="UniProtKB-KW"/>
</dbReference>
<dbReference type="InParanoid" id="A0A078A1M1"/>
<dbReference type="PANTHER" id="PTHR44899">
    <property type="entry name" value="CAMK FAMILY PROTEIN KINASE"/>
    <property type="match status" value="1"/>
</dbReference>
<keyword evidence="5 11" id="KW-0418">Kinase</keyword>
<evidence type="ECO:0000256" key="7">
    <source>
        <dbReference type="ARBA" id="ARBA00047899"/>
    </source>
</evidence>
<dbReference type="Pfam" id="PF00069">
    <property type="entry name" value="Pkinase"/>
    <property type="match status" value="1"/>
</dbReference>
<protein>
    <recommendedName>
        <fullName evidence="1">non-specific serine/threonine protein kinase</fullName>
        <ecNumber evidence="1">2.7.11.1</ecNumber>
    </recommendedName>
</protein>
<evidence type="ECO:0000256" key="9">
    <source>
        <dbReference type="SAM" id="MobiDB-lite"/>
    </source>
</evidence>
<dbReference type="SUPFAM" id="SSF56112">
    <property type="entry name" value="Protein kinase-like (PK-like)"/>
    <property type="match status" value="1"/>
</dbReference>
<keyword evidence="2" id="KW-0723">Serine/threonine-protein kinase</keyword>
<dbReference type="OrthoDB" id="10252171at2759"/>
<dbReference type="InterPro" id="IPR051131">
    <property type="entry name" value="NEK_Ser/Thr_kinase_NIMA"/>
</dbReference>
<feature type="domain" description="Protein kinase" evidence="10">
    <location>
        <begin position="1"/>
        <end position="269"/>
    </location>
</feature>
<keyword evidence="12" id="KW-1185">Reference proteome</keyword>
<evidence type="ECO:0000256" key="3">
    <source>
        <dbReference type="ARBA" id="ARBA00022679"/>
    </source>
</evidence>
<evidence type="ECO:0000256" key="8">
    <source>
        <dbReference type="ARBA" id="ARBA00048679"/>
    </source>
</evidence>
<evidence type="ECO:0000256" key="2">
    <source>
        <dbReference type="ARBA" id="ARBA00022527"/>
    </source>
</evidence>
<dbReference type="SMART" id="SM00220">
    <property type="entry name" value="S_TKc"/>
    <property type="match status" value="1"/>
</dbReference>
<keyword evidence="4" id="KW-0547">Nucleotide-binding</keyword>
<dbReference type="InterPro" id="IPR000719">
    <property type="entry name" value="Prot_kinase_dom"/>
</dbReference>
<dbReference type="Gene3D" id="1.10.510.10">
    <property type="entry name" value="Transferase(Phosphotransferase) domain 1"/>
    <property type="match status" value="1"/>
</dbReference>
<dbReference type="InterPro" id="IPR011009">
    <property type="entry name" value="Kinase-like_dom_sf"/>
</dbReference>
<comment type="catalytic activity">
    <reaction evidence="7">
        <text>L-threonyl-[protein] + ATP = O-phospho-L-threonyl-[protein] + ADP + H(+)</text>
        <dbReference type="Rhea" id="RHEA:46608"/>
        <dbReference type="Rhea" id="RHEA-COMP:11060"/>
        <dbReference type="Rhea" id="RHEA-COMP:11605"/>
        <dbReference type="ChEBI" id="CHEBI:15378"/>
        <dbReference type="ChEBI" id="CHEBI:30013"/>
        <dbReference type="ChEBI" id="CHEBI:30616"/>
        <dbReference type="ChEBI" id="CHEBI:61977"/>
        <dbReference type="ChEBI" id="CHEBI:456216"/>
        <dbReference type="EC" id="2.7.11.1"/>
    </reaction>
</comment>
<dbReference type="AlphaFoldDB" id="A0A078A1M1"/>
<evidence type="ECO:0000256" key="4">
    <source>
        <dbReference type="ARBA" id="ARBA00022741"/>
    </source>
</evidence>
<feature type="region of interest" description="Disordered" evidence="9">
    <location>
        <begin position="285"/>
        <end position="307"/>
    </location>
</feature>
<sequence>MTCQQAFDDQPQQSIEEYFNQDLTVSNGLSLKNFEIIKSIGSGGFGTVSLKDNSTTPSWYLCILMDYASNGDLSQLIERHKSEKQPINEEVIWNICKQVAIGLQYLHQKKIIHRDIKPQNILITTYNQYKIADMGISRNLNSNNSQLHTSKIGTPLYQAPELIRKQPYDYKIDMWALGCLLHYLAAQEHPFTVPPSTRDVSPIKQNNGIVNSRTQLEYQILNHTPKNIPEIYSTKLQLLIQKLLDKNKDNRPNSEEVLKLIPSSDQPLFTLNGNLSQTNFYQAPQVSQKRHSAANRSANASKVQESYPLNQKTQQENVKTLKREQIDEKVIKSSNTDQQEEMERGGNTLQVSETKATDADFNTAQFTYQQYNNIKLNNFSKTFYKASEQIQQTPHKQKAKNMFEGSKKQISHTPGKTYGKNSVLNNIIDEKEQIQPSDFSLRANRSLILESQNQMSKSPDITQNINLKDEIRQIYDSQRAAQEQVRNFANLSTLDDRKKEFEKYQLRNSYHQLNQKKARYNSNYPTQRIYAPTIPQTNPQKNIPITVQSKSNFPQNQSLTQFSNYNNKQNVQIIGANYQNSLNNQNNSPDLKATQNQDQKVAVSIYDPLLSNDNYDLQQTIQNTNEAKASHKTPNINSIKVDGLSSGGKSYQQNNQFHISLKHHHRKVVATGTASVERYSVSSQQNHPLVSSTLKQNSIQQQFLASQLPKINKNVFLKTNFRNQRLTVRDLAQ</sequence>
<accession>A0A078A1M1</accession>
<organism evidence="11 12">
    <name type="scientific">Stylonychia lemnae</name>
    <name type="common">Ciliate</name>
    <dbReference type="NCBI Taxonomy" id="5949"/>
    <lineage>
        <taxon>Eukaryota</taxon>
        <taxon>Sar</taxon>
        <taxon>Alveolata</taxon>
        <taxon>Ciliophora</taxon>
        <taxon>Intramacronucleata</taxon>
        <taxon>Spirotrichea</taxon>
        <taxon>Stichotrichia</taxon>
        <taxon>Sporadotrichida</taxon>
        <taxon>Oxytrichidae</taxon>
        <taxon>Stylonychinae</taxon>
        <taxon>Stylonychia</taxon>
    </lineage>
</organism>
<dbReference type="EMBL" id="CCKQ01005009">
    <property type="protein sequence ID" value="CDW76156.1"/>
    <property type="molecule type" value="Genomic_DNA"/>
</dbReference>
<reference evidence="11 12" key="1">
    <citation type="submission" date="2014-06" db="EMBL/GenBank/DDBJ databases">
        <authorList>
            <person name="Swart Estienne"/>
        </authorList>
    </citation>
    <scope>NUCLEOTIDE SEQUENCE [LARGE SCALE GENOMIC DNA]</scope>
    <source>
        <strain evidence="11 12">130c</strain>
    </source>
</reference>
<keyword evidence="3" id="KW-0808">Transferase</keyword>
<evidence type="ECO:0000313" key="12">
    <source>
        <dbReference type="Proteomes" id="UP000039865"/>
    </source>
</evidence>
<name>A0A078A1M1_STYLE</name>
<proteinExistence type="predicted"/>
<comment type="catalytic activity">
    <reaction evidence="8">
        <text>L-seryl-[protein] + ATP = O-phospho-L-seryl-[protein] + ADP + H(+)</text>
        <dbReference type="Rhea" id="RHEA:17989"/>
        <dbReference type="Rhea" id="RHEA-COMP:9863"/>
        <dbReference type="Rhea" id="RHEA-COMP:11604"/>
        <dbReference type="ChEBI" id="CHEBI:15378"/>
        <dbReference type="ChEBI" id="CHEBI:29999"/>
        <dbReference type="ChEBI" id="CHEBI:30616"/>
        <dbReference type="ChEBI" id="CHEBI:83421"/>
        <dbReference type="ChEBI" id="CHEBI:456216"/>
        <dbReference type="EC" id="2.7.11.1"/>
    </reaction>
</comment>